<dbReference type="EMBL" id="BAABZQ010000001">
    <property type="protein sequence ID" value="GAA6498855.1"/>
    <property type="molecule type" value="Genomic_DNA"/>
</dbReference>
<dbReference type="Proteomes" id="UP001600941">
    <property type="component" value="Unassembled WGS sequence"/>
</dbReference>
<evidence type="ECO:0000256" key="5">
    <source>
        <dbReference type="ARBA" id="ARBA00023136"/>
    </source>
</evidence>
<keyword evidence="10" id="KW-1185">Reference proteome</keyword>
<feature type="transmembrane region" description="Helical" evidence="7">
    <location>
        <begin position="322"/>
        <end position="341"/>
    </location>
</feature>
<feature type="transmembrane region" description="Helical" evidence="7">
    <location>
        <begin position="20"/>
        <end position="41"/>
    </location>
</feature>
<feature type="transmembrane region" description="Helical" evidence="7">
    <location>
        <begin position="268"/>
        <end position="287"/>
    </location>
</feature>
<feature type="transmembrane region" description="Helical" evidence="7">
    <location>
        <begin position="806"/>
        <end position="830"/>
    </location>
</feature>
<evidence type="ECO:0000313" key="9">
    <source>
        <dbReference type="EMBL" id="GAA6498855.1"/>
    </source>
</evidence>
<evidence type="ECO:0000256" key="3">
    <source>
        <dbReference type="ARBA" id="ARBA00022692"/>
    </source>
</evidence>
<keyword evidence="5 7" id="KW-0472">Membrane</keyword>
<dbReference type="Pfam" id="PF02687">
    <property type="entry name" value="FtsX"/>
    <property type="match status" value="2"/>
</dbReference>
<feature type="transmembrane region" description="Helical" evidence="7">
    <location>
        <begin position="836"/>
        <end position="858"/>
    </location>
</feature>
<organism evidence="9 10">
    <name type="scientific">Blautia parvula</name>
    <dbReference type="NCBI Taxonomy" id="2877527"/>
    <lineage>
        <taxon>Bacteria</taxon>
        <taxon>Bacillati</taxon>
        <taxon>Bacillota</taxon>
        <taxon>Clostridia</taxon>
        <taxon>Lachnospirales</taxon>
        <taxon>Lachnospiraceae</taxon>
        <taxon>Blautia</taxon>
    </lineage>
</organism>
<dbReference type="InterPro" id="IPR050250">
    <property type="entry name" value="Macrolide_Exporter_MacB"/>
</dbReference>
<accession>A0ABQ0BQR2</accession>
<keyword evidence="2" id="KW-1003">Cell membrane</keyword>
<dbReference type="PANTHER" id="PTHR30572:SF4">
    <property type="entry name" value="ABC TRANSPORTER PERMEASE YTRF"/>
    <property type="match status" value="1"/>
</dbReference>
<name>A0ABQ0BQR2_9FIRM</name>
<feature type="transmembrane region" description="Helical" evidence="7">
    <location>
        <begin position="744"/>
        <end position="770"/>
    </location>
</feature>
<dbReference type="RefSeq" id="WP_227210288.1">
    <property type="nucleotide sequence ID" value="NZ_BAABZQ010000001.1"/>
</dbReference>
<evidence type="ECO:0000256" key="2">
    <source>
        <dbReference type="ARBA" id="ARBA00022475"/>
    </source>
</evidence>
<comment type="similarity">
    <text evidence="6">Belongs to the ABC-4 integral membrane protein family.</text>
</comment>
<feature type="transmembrane region" description="Helical" evidence="7">
    <location>
        <begin position="369"/>
        <end position="388"/>
    </location>
</feature>
<sequence>MRNIIRLSLHYIRHYKKQAVTILFSIILSMALVTGISSLLYSKEQSSLEKAREQYGSWHFLLPMTPEAEPLVKNPRGRGYEVEKSGMAVVKDMISDPYAIRFVYADTGYLELRNRTVEEGNYPESSDEIAMSRYALNNIRAEVHIGESIHLGGREYTLSGILTEQWASEQDGNAIEAFVCRDFPSESSEEYLYLEFDENRDVVSQMKACMKAYHLKEAQIKNNSEVVRYLTNGDIRVIPHIIRTGLLLPEGKFTYILANLYQEFHLEIHGTIFLLGIFSIFIIYSIFNVSVTKRISQYGILRTLGIGDGGIAGLVVTELWSLFFIGYPLGCLLGNGAAWFLYGKYGRLFTEADAAVGGFVIHWKAIADIAVYVLVLMVFSAFLILRRIRKLTIIQMMKKESRKRKKRSVIYSLHTSGLTGVLTKKFMFSRKGAFAGILVSLSLGGIIFLGTTYVVRNTKINNELTMKSDDGLASDYRIYEESSRLDDVIPESAAALIKEIGGLSNVFPVSYMLGEIPLEEDRLKWKTIYAELDYEDESHRPDPVVIERYNGEAVQEADGSYKIKTNVYGYDDGMLSGLNEYILDGAISPKEMKEKNTVAVQMLMDGQGNYNGMDLHVGGTVRVKVPVSQDVPDEVLRFQEGEEWYQEKEFTISALVSRSMGKNQYFIGDSDGANLGIIMSNEQMQQNFGVQGYTSISADKKEGADGEAVKKEILRCTSGIPRCLLQDYTTAIDRQNRFLEQKMVFFYGIAVILLLISLFHIMNSISYLVISRRREFGILRAMGITDSGFMKMMVREGVRYGIYANLFMLLMYVAVRKILLYFMVHINLFLSPHEEVPFSVLAVVLAVNLLVSLTAVILPARTIVLGNVIEEIGEQ</sequence>
<keyword evidence="3 7" id="KW-0812">Transmembrane</keyword>
<feature type="domain" description="ABC3 transporter permease C-terminal" evidence="8">
    <location>
        <begin position="749"/>
        <end position="857"/>
    </location>
</feature>
<evidence type="ECO:0000256" key="4">
    <source>
        <dbReference type="ARBA" id="ARBA00022989"/>
    </source>
</evidence>
<keyword evidence="4 7" id="KW-1133">Transmembrane helix</keyword>
<proteinExistence type="inferred from homology"/>
<reference evidence="9 10" key="1">
    <citation type="submission" date="2024-04" db="EMBL/GenBank/DDBJ databases">
        <title>Defined microbial consortia suppress multidrug-resistant proinflammatory Enterobacteriaceae via ecological control.</title>
        <authorList>
            <person name="Furuichi M."/>
            <person name="Kawaguchi T."/>
            <person name="Pust M."/>
            <person name="Yasuma K."/>
            <person name="Plichta D."/>
            <person name="Hasegawa N."/>
            <person name="Ohya T."/>
            <person name="Bhattarai S."/>
            <person name="Sasajima S."/>
            <person name="Aoto Y."/>
            <person name="Tuganbaev T."/>
            <person name="Yaginuma M."/>
            <person name="Ueda M."/>
            <person name="Okahashi N."/>
            <person name="Amafuji K."/>
            <person name="Kiridooshi Y."/>
            <person name="Sugita K."/>
            <person name="Strazar M."/>
            <person name="Skelly A."/>
            <person name="Suda W."/>
            <person name="Hattori M."/>
            <person name="Nakamoto N."/>
            <person name="Caballero S."/>
            <person name="Norman J."/>
            <person name="Olle B."/>
            <person name="Tanoue T."/>
            <person name="Arita M."/>
            <person name="Bucci V."/>
            <person name="Atarashi K."/>
            <person name="Xavier R."/>
            <person name="Honda K."/>
        </authorList>
    </citation>
    <scope>NUCLEOTIDE SEQUENCE [LARGE SCALE GENOMIC DNA]</scope>
    <source>
        <strain evidence="10">k34-0107-D12</strain>
    </source>
</reference>
<feature type="domain" description="ABC3 transporter permease C-terminal" evidence="8">
    <location>
        <begin position="272"/>
        <end position="392"/>
    </location>
</feature>
<feature type="transmembrane region" description="Helical" evidence="7">
    <location>
        <begin position="433"/>
        <end position="455"/>
    </location>
</feature>
<dbReference type="InterPro" id="IPR003838">
    <property type="entry name" value="ABC3_permease_C"/>
</dbReference>
<dbReference type="PANTHER" id="PTHR30572">
    <property type="entry name" value="MEMBRANE COMPONENT OF TRANSPORTER-RELATED"/>
    <property type="match status" value="1"/>
</dbReference>
<comment type="subcellular location">
    <subcellularLocation>
        <location evidence="1">Cell membrane</location>
        <topology evidence="1">Multi-pass membrane protein</topology>
    </subcellularLocation>
</comment>
<evidence type="ECO:0000256" key="1">
    <source>
        <dbReference type="ARBA" id="ARBA00004651"/>
    </source>
</evidence>
<evidence type="ECO:0000256" key="7">
    <source>
        <dbReference type="SAM" id="Phobius"/>
    </source>
</evidence>
<evidence type="ECO:0000313" key="10">
    <source>
        <dbReference type="Proteomes" id="UP001600941"/>
    </source>
</evidence>
<evidence type="ECO:0000256" key="6">
    <source>
        <dbReference type="ARBA" id="ARBA00038076"/>
    </source>
</evidence>
<evidence type="ECO:0000259" key="8">
    <source>
        <dbReference type="Pfam" id="PF02687"/>
    </source>
</evidence>
<comment type="caution">
    <text evidence="9">The sequence shown here is derived from an EMBL/GenBank/DDBJ whole genome shotgun (WGS) entry which is preliminary data.</text>
</comment>
<protein>
    <submittedName>
        <fullName evidence="9">FtsX-like permease family protein</fullName>
    </submittedName>
</protein>
<gene>
    <name evidence="9" type="ORF">K340107D12_16710</name>
</gene>